<proteinExistence type="predicted"/>
<dbReference type="AlphaFoldDB" id="A0A1A0R458"/>
<dbReference type="STRING" id="43304.GCA_001403655_03328"/>
<gene>
    <name evidence="1" type="ORF">A5792_20710</name>
</gene>
<accession>A0A1A0R458</accession>
<dbReference type="OrthoDB" id="3830295at2"/>
<evidence type="ECO:0008006" key="3">
    <source>
        <dbReference type="Google" id="ProtNLM"/>
    </source>
</evidence>
<name>A0A1A0R458_MYCPR</name>
<reference evidence="2" key="1">
    <citation type="submission" date="2016-06" db="EMBL/GenBank/DDBJ databases">
        <authorList>
            <person name="Sutton G."/>
            <person name="Brinkac L."/>
            <person name="Sanka R."/>
            <person name="Adams M."/>
            <person name="Lau E."/>
            <person name="Mehaffy C."/>
            <person name="Tameris M."/>
            <person name="Hatherill M."/>
            <person name="Hanekom W."/>
            <person name="Mahomed H."/>
            <person name="Mcshane H."/>
        </authorList>
    </citation>
    <scope>NUCLEOTIDE SEQUENCE [LARGE SCALE GENOMIC DNA]</scope>
    <source>
        <strain evidence="2">852002-51209_SCH5440388</strain>
    </source>
</reference>
<comment type="caution">
    <text evidence="1">The sequence shown here is derived from an EMBL/GenBank/DDBJ whole genome shotgun (WGS) entry which is preliminary data.</text>
</comment>
<dbReference type="Proteomes" id="UP000093902">
    <property type="component" value="Unassembled WGS sequence"/>
</dbReference>
<dbReference type="RefSeq" id="WP_064932554.1">
    <property type="nucleotide sequence ID" value="NZ_LZSO01000026.1"/>
</dbReference>
<protein>
    <recommendedName>
        <fullName evidence="3">Sporulation protein</fullName>
    </recommendedName>
</protein>
<evidence type="ECO:0000313" key="1">
    <source>
        <dbReference type="EMBL" id="OBB29216.1"/>
    </source>
</evidence>
<sequence>MRLPDALDGIAADTATTSRVFGDPYVTPDGTTVIPVSKVRHRPDSGRTSSRPLGIFVVKDGKPTWVPAVDNTRIALLGELIGLVAATLATAAMVRRPPWPDVRGDFSRRL</sequence>
<evidence type="ECO:0000313" key="2">
    <source>
        <dbReference type="Proteomes" id="UP000093902"/>
    </source>
</evidence>
<organism evidence="1 2">
    <name type="scientific">Mycolicibacterium peregrinum</name>
    <name type="common">Mycobacterium peregrinum</name>
    <dbReference type="NCBI Taxonomy" id="43304"/>
    <lineage>
        <taxon>Bacteria</taxon>
        <taxon>Bacillati</taxon>
        <taxon>Actinomycetota</taxon>
        <taxon>Actinomycetes</taxon>
        <taxon>Mycobacteriales</taxon>
        <taxon>Mycobacteriaceae</taxon>
        <taxon>Mycolicibacterium</taxon>
    </lineage>
</organism>
<dbReference type="EMBL" id="LZSO01000026">
    <property type="protein sequence ID" value="OBB29216.1"/>
    <property type="molecule type" value="Genomic_DNA"/>
</dbReference>